<proteinExistence type="predicted"/>
<dbReference type="GeneID" id="106469569"/>
<dbReference type="InterPro" id="IPR004302">
    <property type="entry name" value="Cellulose/chitin-bd_N"/>
</dbReference>
<protein>
    <submittedName>
        <fullName evidence="4">Uncharacterized protein LOC106469569</fullName>
    </submittedName>
</protein>
<feature type="signal peptide" evidence="1">
    <location>
        <begin position="1"/>
        <end position="16"/>
    </location>
</feature>
<dbReference type="PANTHER" id="PTHR21113">
    <property type="entry name" value="AGAP001705-PA"/>
    <property type="match status" value="1"/>
</dbReference>
<feature type="domain" description="Chitin-binding type-4" evidence="2">
    <location>
        <begin position="17"/>
        <end position="207"/>
    </location>
</feature>
<keyword evidence="3" id="KW-1185">Reference proteome</keyword>
<evidence type="ECO:0000259" key="2">
    <source>
        <dbReference type="Pfam" id="PF03067"/>
    </source>
</evidence>
<dbReference type="RefSeq" id="XP_013785524.1">
    <property type="nucleotide sequence ID" value="XM_013930070.2"/>
</dbReference>
<dbReference type="Pfam" id="PF03067">
    <property type="entry name" value="LPMO_10"/>
    <property type="match status" value="1"/>
</dbReference>
<gene>
    <name evidence="4" type="primary">LOC106469569</name>
</gene>
<dbReference type="Proteomes" id="UP000694941">
    <property type="component" value="Unplaced"/>
</dbReference>
<reference evidence="4" key="1">
    <citation type="submission" date="2025-08" db="UniProtKB">
        <authorList>
            <consortium name="RefSeq"/>
        </authorList>
    </citation>
    <scope>IDENTIFICATION</scope>
    <source>
        <tissue evidence="4">Muscle</tissue>
    </source>
</reference>
<name>A0ABM1BNF6_LIMPO</name>
<keyword evidence="1" id="KW-0732">Signal</keyword>
<evidence type="ECO:0000313" key="4">
    <source>
        <dbReference type="RefSeq" id="XP_013785524.1"/>
    </source>
</evidence>
<organism evidence="3 4">
    <name type="scientific">Limulus polyphemus</name>
    <name type="common">Atlantic horseshoe crab</name>
    <dbReference type="NCBI Taxonomy" id="6850"/>
    <lineage>
        <taxon>Eukaryota</taxon>
        <taxon>Metazoa</taxon>
        <taxon>Ecdysozoa</taxon>
        <taxon>Arthropoda</taxon>
        <taxon>Chelicerata</taxon>
        <taxon>Merostomata</taxon>
        <taxon>Xiphosura</taxon>
        <taxon>Limulidae</taxon>
        <taxon>Limulus</taxon>
    </lineage>
</organism>
<feature type="chain" id="PRO_5046849550" evidence="1">
    <location>
        <begin position="17"/>
        <end position="217"/>
    </location>
</feature>
<sequence>MFRVLFIAALLYFVEPHGYLQDPPSRSSLWRFGFQSPVNYNDNQLFCGGFWHQWDLNGGKCGICGDPWDESEPRANEDGGKYGNGIIARTYGVGETITVTVRITAYHKGHFEFRLCPISYDGRKVDQDCLDKHVLQLVDDSGYKYILPPGSGVGLYHIDLMLPRNLTCERCVLQWHYRTGNSWGVCKDGTGALGCGPQEVFRSCADIRIEDGHFRKH</sequence>
<dbReference type="PANTHER" id="PTHR21113:SF4">
    <property type="entry name" value="CHITIN-BINDING TYPE-4 DOMAIN-CONTAINING PROTEIN"/>
    <property type="match status" value="1"/>
</dbReference>
<evidence type="ECO:0000313" key="3">
    <source>
        <dbReference type="Proteomes" id="UP000694941"/>
    </source>
</evidence>
<accession>A0ABM1BNF6</accession>
<evidence type="ECO:0000256" key="1">
    <source>
        <dbReference type="SAM" id="SignalP"/>
    </source>
</evidence>